<evidence type="ECO:0000313" key="18">
    <source>
        <dbReference type="Proteomes" id="UP000031552"/>
    </source>
</evidence>
<dbReference type="NCBIfam" id="TIGR01251">
    <property type="entry name" value="ribP_PPkin"/>
    <property type="match status" value="1"/>
</dbReference>
<evidence type="ECO:0000256" key="2">
    <source>
        <dbReference type="ARBA" id="ARBA00004996"/>
    </source>
</evidence>
<dbReference type="GO" id="GO:0006164">
    <property type="term" value="P:purine nucleotide biosynthetic process"/>
    <property type="evidence" value="ECO:0007669"/>
    <property type="project" value="TreeGrafter"/>
</dbReference>
<comment type="function">
    <text evidence="13">Involved in the biosynthesis of the central metabolite phospho-alpha-D-ribosyl-1-pyrophosphate (PRPP) via the transfer of pyrophosphoryl group from ATP to 1-hydroxyl of ribose-5-phosphate (Rib-5-P).</text>
</comment>
<comment type="caution">
    <text evidence="17">The sequence shown here is derived from an EMBL/GenBank/DDBJ whole genome shotgun (WGS) entry which is preliminary data.</text>
</comment>
<dbReference type="GO" id="GO:0000287">
    <property type="term" value="F:magnesium ion binding"/>
    <property type="evidence" value="ECO:0007669"/>
    <property type="project" value="InterPro"/>
</dbReference>
<evidence type="ECO:0000256" key="6">
    <source>
        <dbReference type="ARBA" id="ARBA00022727"/>
    </source>
</evidence>
<sequence length="317" mass="34568">MPDMLGSSFLLFAGTSHPELSAEVAKNLDLKLGKVNIQRFPDEEIDLQVLESVRGRDAFVLQTIALDPNNYLMELLILIDALKRASVNSVNVVIPYFGYCRQDRKAKPRCPITAKLVANLLEKAGATRVLTIDLHAAQVEGFFDIPVDNIHARSVLADVVQSNVDKDLIVVAPDAGSVKLARDYANILQTDFAVVDKIRINSDEVEVVTIIGDVKGKNVLLADDICSTASTIVSAAKACREKGAKRILAAVTHGLFVGDAVEKIEKSPIDLFFVSNTIPKTEKVKNATKIRYVSIASFLSKAIRFVFSKESVSSLTN</sequence>
<protein>
    <recommendedName>
        <fullName evidence="15">Ribose-phosphate pyrophosphokinase</fullName>
        <ecNumber evidence="3">2.7.6.1</ecNumber>
    </recommendedName>
    <alternativeName>
        <fullName evidence="11">Phosphoribosyl pyrophosphate synthase</fullName>
    </alternativeName>
</protein>
<dbReference type="SMART" id="SM01400">
    <property type="entry name" value="Pribosyltran_N"/>
    <property type="match status" value="1"/>
</dbReference>
<dbReference type="GO" id="GO:0004749">
    <property type="term" value="F:ribose phosphate diphosphokinase activity"/>
    <property type="evidence" value="ECO:0007669"/>
    <property type="project" value="UniProtKB-EC"/>
</dbReference>
<dbReference type="GO" id="GO:0016301">
    <property type="term" value="F:kinase activity"/>
    <property type="evidence" value="ECO:0007669"/>
    <property type="project" value="UniProtKB-KW"/>
</dbReference>
<dbReference type="GO" id="GO:0006015">
    <property type="term" value="P:5-phosphoribose 1-diphosphate biosynthetic process"/>
    <property type="evidence" value="ECO:0007669"/>
    <property type="project" value="TreeGrafter"/>
</dbReference>
<keyword evidence="4 17" id="KW-0808">Transferase</keyword>
<dbReference type="STRING" id="1437425.CSEC_1025"/>
<dbReference type="CDD" id="cd06223">
    <property type="entry name" value="PRTases_typeI"/>
    <property type="match status" value="1"/>
</dbReference>
<dbReference type="RefSeq" id="WP_079977984.1">
    <property type="nucleotide sequence ID" value="NZ_CCEJ010000004.1"/>
</dbReference>
<dbReference type="AlphaFoldDB" id="A0A090CYS8"/>
<dbReference type="Pfam" id="PF14572">
    <property type="entry name" value="Pribosyl_synth"/>
    <property type="match status" value="1"/>
</dbReference>
<dbReference type="GO" id="GO:0005524">
    <property type="term" value="F:ATP binding"/>
    <property type="evidence" value="ECO:0007669"/>
    <property type="project" value="UniProtKB-KW"/>
</dbReference>
<comment type="catalytic activity">
    <reaction evidence="12">
        <text>D-ribose 5-phosphate + ATP = 5-phospho-alpha-D-ribose 1-diphosphate + AMP + H(+)</text>
        <dbReference type="Rhea" id="RHEA:15609"/>
        <dbReference type="ChEBI" id="CHEBI:15378"/>
        <dbReference type="ChEBI" id="CHEBI:30616"/>
        <dbReference type="ChEBI" id="CHEBI:58017"/>
        <dbReference type="ChEBI" id="CHEBI:78346"/>
        <dbReference type="ChEBI" id="CHEBI:456215"/>
        <dbReference type="EC" id="2.7.6.1"/>
    </reaction>
</comment>
<reference evidence="17" key="2">
    <citation type="submission" date="2014-09" db="EMBL/GenBank/DDBJ databases">
        <title>Criblamydia sequanensis harbors a mega-plasmid encoding arsenite resistance.</title>
        <authorList>
            <person name="Bertelli C."/>
            <person name="Goesmann A."/>
            <person name="Greub G."/>
        </authorList>
    </citation>
    <scope>NUCLEOTIDE SEQUENCE [LARGE SCALE GENOMIC DNA]</scope>
    <source>
        <strain evidence="17">CRIB-18</strain>
    </source>
</reference>
<evidence type="ECO:0000256" key="4">
    <source>
        <dbReference type="ARBA" id="ARBA00022679"/>
    </source>
</evidence>
<evidence type="ECO:0000256" key="15">
    <source>
        <dbReference type="ARBA" id="ARBA00069492"/>
    </source>
</evidence>
<dbReference type="Proteomes" id="UP000031552">
    <property type="component" value="Unassembled WGS sequence"/>
</dbReference>
<dbReference type="eggNOG" id="COG0462">
    <property type="taxonomic scope" value="Bacteria"/>
</dbReference>
<organism evidence="17 18">
    <name type="scientific">Candidatus Criblamydia sequanensis CRIB-18</name>
    <dbReference type="NCBI Taxonomy" id="1437425"/>
    <lineage>
        <taxon>Bacteria</taxon>
        <taxon>Pseudomonadati</taxon>
        <taxon>Chlamydiota</taxon>
        <taxon>Chlamydiia</taxon>
        <taxon>Parachlamydiales</taxon>
        <taxon>Candidatus Criblamydiaceae</taxon>
        <taxon>Candidatus Criblamydia</taxon>
    </lineage>
</organism>
<evidence type="ECO:0000256" key="13">
    <source>
        <dbReference type="ARBA" id="ARBA00054914"/>
    </source>
</evidence>
<evidence type="ECO:0000256" key="1">
    <source>
        <dbReference type="ARBA" id="ARBA00001946"/>
    </source>
</evidence>
<dbReference type="Pfam" id="PF13793">
    <property type="entry name" value="Pribosyltran_N"/>
    <property type="match status" value="1"/>
</dbReference>
<evidence type="ECO:0000256" key="5">
    <source>
        <dbReference type="ARBA" id="ARBA00022723"/>
    </source>
</evidence>
<dbReference type="InterPro" id="IPR029057">
    <property type="entry name" value="PRTase-like"/>
</dbReference>
<keyword evidence="8" id="KW-0418">Kinase</keyword>
<keyword evidence="5" id="KW-0479">Metal-binding</keyword>
<keyword evidence="18" id="KW-1185">Reference proteome</keyword>
<dbReference type="EMBL" id="CCEJ010000004">
    <property type="protein sequence ID" value="CDR33852.1"/>
    <property type="molecule type" value="Genomic_DNA"/>
</dbReference>
<evidence type="ECO:0000256" key="3">
    <source>
        <dbReference type="ARBA" id="ARBA00013247"/>
    </source>
</evidence>
<reference evidence="17" key="1">
    <citation type="submission" date="2013-12" db="EMBL/GenBank/DDBJ databases">
        <authorList>
            <person name="Linke B."/>
        </authorList>
    </citation>
    <scope>NUCLEOTIDE SEQUENCE [LARGE SCALE GENOMIC DNA]</scope>
    <source>
        <strain evidence="17">CRIB-18</strain>
    </source>
</reference>
<dbReference type="PANTHER" id="PTHR10210">
    <property type="entry name" value="RIBOSE-PHOSPHATE DIPHOSPHOKINASE FAMILY MEMBER"/>
    <property type="match status" value="1"/>
</dbReference>
<evidence type="ECO:0000256" key="7">
    <source>
        <dbReference type="ARBA" id="ARBA00022741"/>
    </source>
</evidence>
<dbReference type="FunFam" id="3.40.50.2020:FF:000001">
    <property type="entry name" value="Ribose-phosphate pyrophosphokinase"/>
    <property type="match status" value="1"/>
</dbReference>
<evidence type="ECO:0000313" key="17">
    <source>
        <dbReference type="EMBL" id="CDR33852.1"/>
    </source>
</evidence>
<keyword evidence="6" id="KW-0545">Nucleotide biosynthesis</keyword>
<evidence type="ECO:0000256" key="8">
    <source>
        <dbReference type="ARBA" id="ARBA00022777"/>
    </source>
</evidence>
<dbReference type="GO" id="GO:0005737">
    <property type="term" value="C:cytoplasm"/>
    <property type="evidence" value="ECO:0007669"/>
    <property type="project" value="TreeGrafter"/>
</dbReference>
<evidence type="ECO:0000256" key="9">
    <source>
        <dbReference type="ARBA" id="ARBA00022840"/>
    </source>
</evidence>
<evidence type="ECO:0000256" key="10">
    <source>
        <dbReference type="ARBA" id="ARBA00022842"/>
    </source>
</evidence>
<dbReference type="InterPro" id="IPR000836">
    <property type="entry name" value="PRTase_dom"/>
</dbReference>
<proteinExistence type="inferred from homology"/>
<dbReference type="EC" id="2.7.6.1" evidence="3"/>
<dbReference type="SUPFAM" id="SSF53271">
    <property type="entry name" value="PRTase-like"/>
    <property type="match status" value="1"/>
</dbReference>
<comment type="pathway">
    <text evidence="2">Metabolic intermediate biosynthesis; 5-phospho-alpha-D-ribose 1-diphosphate biosynthesis; 5-phospho-alpha-D-ribose 1-diphosphate from D-ribose 5-phosphate (route I): step 1/1.</text>
</comment>
<dbReference type="PANTHER" id="PTHR10210:SF32">
    <property type="entry name" value="RIBOSE-PHOSPHATE PYROPHOSPHOKINASE 2"/>
    <property type="match status" value="1"/>
</dbReference>
<comment type="similarity">
    <text evidence="14">Belongs to the ribose-phosphate pyrophosphokinase family. Class I subfamily.</text>
</comment>
<evidence type="ECO:0000259" key="16">
    <source>
        <dbReference type="Pfam" id="PF13793"/>
    </source>
</evidence>
<keyword evidence="10" id="KW-0460">Magnesium</keyword>
<dbReference type="GO" id="GO:0002189">
    <property type="term" value="C:ribose phosphate diphosphokinase complex"/>
    <property type="evidence" value="ECO:0007669"/>
    <property type="project" value="TreeGrafter"/>
</dbReference>
<evidence type="ECO:0000256" key="14">
    <source>
        <dbReference type="ARBA" id="ARBA00061444"/>
    </source>
</evidence>
<evidence type="ECO:0000256" key="11">
    <source>
        <dbReference type="ARBA" id="ARBA00029942"/>
    </source>
</evidence>
<accession>A0A090CYS8</accession>
<dbReference type="InterPro" id="IPR005946">
    <property type="entry name" value="Rib-P_diPkinase"/>
</dbReference>
<dbReference type="InterPro" id="IPR029099">
    <property type="entry name" value="Pribosyltran_N"/>
</dbReference>
<gene>
    <name evidence="17" type="primary">prsA</name>
    <name evidence="17" type="ORF">CSEC_1025</name>
</gene>
<name>A0A090CYS8_9BACT</name>
<dbReference type="Gene3D" id="3.40.50.2020">
    <property type="match status" value="2"/>
</dbReference>
<evidence type="ECO:0000256" key="12">
    <source>
        <dbReference type="ARBA" id="ARBA00049535"/>
    </source>
</evidence>
<comment type="cofactor">
    <cofactor evidence="1">
        <name>Mg(2+)</name>
        <dbReference type="ChEBI" id="CHEBI:18420"/>
    </cofactor>
</comment>
<dbReference type="NCBIfam" id="NF002320">
    <property type="entry name" value="PRK01259.1"/>
    <property type="match status" value="1"/>
</dbReference>
<keyword evidence="9" id="KW-0067">ATP-binding</keyword>
<keyword evidence="7" id="KW-0547">Nucleotide-binding</keyword>
<feature type="domain" description="Ribose-phosphate pyrophosphokinase N-terminal" evidence="16">
    <location>
        <begin position="10"/>
        <end position="125"/>
    </location>
</feature>